<reference evidence="7 9" key="2">
    <citation type="submission" date="2018-06" db="EMBL/GenBank/DDBJ databases">
        <authorList>
            <consortium name="Pathogen Informatics"/>
            <person name="Doyle S."/>
        </authorList>
    </citation>
    <scope>NUCLEOTIDE SEQUENCE [LARGE SCALE GENOMIC DNA]</scope>
    <source>
        <strain evidence="7 9">NCTC11401</strain>
    </source>
</reference>
<dbReference type="EMBL" id="UGGV01000001">
    <property type="protein sequence ID" value="STO25556.1"/>
    <property type="molecule type" value="Genomic_DNA"/>
</dbReference>
<dbReference type="PANTHER" id="PTHR34001:SF3">
    <property type="entry name" value="BLL7405 PROTEIN"/>
    <property type="match status" value="1"/>
</dbReference>
<protein>
    <submittedName>
        <fullName evidence="7">Opacity protein and related surface antigens</fullName>
    </submittedName>
    <submittedName>
        <fullName evidence="6">Outer membrane immunogenic protein</fullName>
    </submittedName>
</protein>
<evidence type="ECO:0000256" key="3">
    <source>
        <dbReference type="ARBA" id="ARBA00023136"/>
    </source>
</evidence>
<dbReference type="AlphaFoldDB" id="A0A377GL77"/>
<feature type="domain" description="Outer membrane protein beta-barrel" evidence="5">
    <location>
        <begin position="23"/>
        <end position="241"/>
    </location>
</feature>
<evidence type="ECO:0000313" key="6">
    <source>
        <dbReference type="EMBL" id="SIR87676.1"/>
    </source>
</evidence>
<dbReference type="InterPro" id="IPR011250">
    <property type="entry name" value="OMP/PagP_B-barrel"/>
</dbReference>
<dbReference type="Proteomes" id="UP000186808">
    <property type="component" value="Unassembled WGS sequence"/>
</dbReference>
<dbReference type="SUPFAM" id="SSF56925">
    <property type="entry name" value="OMPA-like"/>
    <property type="match status" value="1"/>
</dbReference>
<evidence type="ECO:0000313" key="7">
    <source>
        <dbReference type="EMBL" id="STO25556.1"/>
    </source>
</evidence>
<dbReference type="STRING" id="464.Lgor_1180"/>
<dbReference type="PANTHER" id="PTHR34001">
    <property type="entry name" value="BLL7405 PROTEIN"/>
    <property type="match status" value="1"/>
</dbReference>
<evidence type="ECO:0000256" key="4">
    <source>
        <dbReference type="SAM" id="SignalP"/>
    </source>
</evidence>
<evidence type="ECO:0000313" key="9">
    <source>
        <dbReference type="Proteomes" id="UP000254374"/>
    </source>
</evidence>
<name>A0A377GL77_9GAMM</name>
<dbReference type="InterPro" id="IPR027385">
    <property type="entry name" value="Beta-barrel_OMP"/>
</dbReference>
<dbReference type="Gene3D" id="2.40.160.20">
    <property type="match status" value="1"/>
</dbReference>
<dbReference type="GO" id="GO:0016020">
    <property type="term" value="C:membrane"/>
    <property type="evidence" value="ECO:0007669"/>
    <property type="project" value="UniProtKB-SubCell"/>
</dbReference>
<accession>A0A377GL77</accession>
<evidence type="ECO:0000256" key="2">
    <source>
        <dbReference type="ARBA" id="ARBA00022729"/>
    </source>
</evidence>
<keyword evidence="8" id="KW-1185">Reference proteome</keyword>
<feature type="chain" id="PRO_5016820399" evidence="4">
    <location>
        <begin position="20"/>
        <end position="242"/>
    </location>
</feature>
<dbReference type="Pfam" id="PF13505">
    <property type="entry name" value="OMP_b-brl"/>
    <property type="match status" value="1"/>
</dbReference>
<evidence type="ECO:0000313" key="8">
    <source>
        <dbReference type="Proteomes" id="UP000186808"/>
    </source>
</evidence>
<gene>
    <name evidence="7" type="ORF">NCTC11401_02393</name>
    <name evidence="6" type="ORF">SAMN05421777_1346</name>
</gene>
<sequence>MKALLLGLGLGIIPACTLANGLADNSDHFSGFYLGGALGGLRISTDQSLVFNPKKVANVSKYNANLSESSTNPLGQITAGYGRKFHIFYIGGELIAEITNAEIKRETPNLKWNMKQKSAFGGRVKSGITLEKWLLYGLAGVETVRIGHHVDFIRGGTYNSGTMFLDAINTNKNTTVWQLGLGVDYSLNTHWVAQVEYAHNFYNNHANSNIDHRIITFNNPKGIYSSSLSGNEITVGVKYLFC</sequence>
<dbReference type="Proteomes" id="UP000254374">
    <property type="component" value="Unassembled WGS sequence"/>
</dbReference>
<proteinExistence type="predicted"/>
<evidence type="ECO:0000256" key="1">
    <source>
        <dbReference type="ARBA" id="ARBA00004370"/>
    </source>
</evidence>
<evidence type="ECO:0000259" key="5">
    <source>
        <dbReference type="Pfam" id="PF13505"/>
    </source>
</evidence>
<organism evidence="7 9">
    <name type="scientific">Fluoribacter gormanii</name>
    <dbReference type="NCBI Taxonomy" id="464"/>
    <lineage>
        <taxon>Bacteria</taxon>
        <taxon>Pseudomonadati</taxon>
        <taxon>Pseudomonadota</taxon>
        <taxon>Gammaproteobacteria</taxon>
        <taxon>Legionellales</taxon>
        <taxon>Legionellaceae</taxon>
        <taxon>Fluoribacter</taxon>
    </lineage>
</organism>
<dbReference type="InterPro" id="IPR051692">
    <property type="entry name" value="OMP-like"/>
</dbReference>
<keyword evidence="3" id="KW-0472">Membrane</keyword>
<feature type="signal peptide" evidence="4">
    <location>
        <begin position="1"/>
        <end position="19"/>
    </location>
</feature>
<reference evidence="6 8" key="1">
    <citation type="submission" date="2017-01" db="EMBL/GenBank/DDBJ databases">
        <authorList>
            <person name="Varghese N."/>
            <person name="Submissions S."/>
        </authorList>
    </citation>
    <scope>NUCLEOTIDE SEQUENCE [LARGE SCALE GENOMIC DNA]</scope>
    <source>
        <strain evidence="6 8">ATCC 33342</strain>
    </source>
</reference>
<dbReference type="OrthoDB" id="6101900at2"/>
<dbReference type="RefSeq" id="WP_058467687.1">
    <property type="nucleotide sequence ID" value="NZ_CAAAIX010000036.1"/>
</dbReference>
<comment type="subcellular location">
    <subcellularLocation>
        <location evidence="1">Membrane</location>
    </subcellularLocation>
</comment>
<dbReference type="EMBL" id="FTNL01000034">
    <property type="protein sequence ID" value="SIR87676.1"/>
    <property type="molecule type" value="Genomic_DNA"/>
</dbReference>
<keyword evidence="2 4" id="KW-0732">Signal</keyword>